<dbReference type="InterPro" id="IPR036866">
    <property type="entry name" value="RibonucZ/Hydroxyglut_hydro"/>
</dbReference>
<protein>
    <recommendedName>
        <fullName evidence="1">Metallo-beta-lactamase domain-containing protein</fullName>
    </recommendedName>
</protein>
<accession>A0A381X3S9</accession>
<organism evidence="2">
    <name type="scientific">marine metagenome</name>
    <dbReference type="NCBI Taxonomy" id="408172"/>
    <lineage>
        <taxon>unclassified sequences</taxon>
        <taxon>metagenomes</taxon>
        <taxon>ecological metagenomes</taxon>
    </lineage>
</organism>
<dbReference type="Gene3D" id="3.60.15.10">
    <property type="entry name" value="Ribonuclease Z/Hydroxyacylglutathione hydrolase-like"/>
    <property type="match status" value="1"/>
</dbReference>
<evidence type="ECO:0000313" key="2">
    <source>
        <dbReference type="EMBL" id="SVA58903.1"/>
    </source>
</evidence>
<dbReference type="PANTHER" id="PTHR43223">
    <property type="entry name" value="ALKYL/ARYL-SULFATASE"/>
    <property type="match status" value="1"/>
</dbReference>
<proteinExistence type="predicted"/>
<gene>
    <name evidence="2" type="ORF">METZ01_LOCUS111757</name>
</gene>
<dbReference type="SMART" id="SM00849">
    <property type="entry name" value="Lactamase_B"/>
    <property type="match status" value="1"/>
</dbReference>
<dbReference type="InterPro" id="IPR052195">
    <property type="entry name" value="Bact_Alkyl/Aryl-Sulfatase"/>
</dbReference>
<dbReference type="InterPro" id="IPR038536">
    <property type="entry name" value="Alkyl/aryl-sulf_dimr_sf"/>
</dbReference>
<dbReference type="EMBL" id="UINC01013670">
    <property type="protein sequence ID" value="SVA58903.1"/>
    <property type="molecule type" value="Genomic_DNA"/>
</dbReference>
<dbReference type="PANTHER" id="PTHR43223:SF2">
    <property type="entry name" value="METALLO-BETA-LACTAMASE DOMAIN-CONTAINING PROTEIN"/>
    <property type="match status" value="1"/>
</dbReference>
<evidence type="ECO:0000259" key="1">
    <source>
        <dbReference type="SMART" id="SM00849"/>
    </source>
</evidence>
<dbReference type="GO" id="GO:0046983">
    <property type="term" value="F:protein dimerization activity"/>
    <property type="evidence" value="ECO:0007669"/>
    <property type="project" value="InterPro"/>
</dbReference>
<feature type="domain" description="Metallo-beta-lactamase" evidence="1">
    <location>
        <begin position="44"/>
        <end position="246"/>
    </location>
</feature>
<dbReference type="InterPro" id="IPR001279">
    <property type="entry name" value="Metallo-B-lactamas"/>
</dbReference>
<sequence length="429" mass="49636">MTDLLELAEKAWNGELDIMFEHHPVHSFYKGSTELDKDLLGIKGIAGFYIVDTGEGLVMLDAGSILDVERAFVEVRNWRPETPLVAAIFTHHHVDHIFSTELFEKEALDRGWAKPQVYGHSLMPDHFNRYLNTLGWNTAINRRQFAINVPKFRWPEHYRYPDKTYSEEMNFKKGNLSFELHHARGETDDHTWVFIPERKILVTGDLFIWAVPNAGNPQKVQRYVSDWANALEKMISCEAETMLPGHGFPIFGKERIKEALSTTAEFLCDVERQTLLLMNKGLSLNAILKRVRFSKKLMGKPWLKPVYDDPKFLVRMIWRRYGGWWDGEYDRLLPETREKESQEWITLAGGAKNVCDRAIELSEEGKHSLACHLVETAMYSEPENREAHKIRSIIYKKYSEQQPSSMARNILNHASLASSEGKRDLAEDI</sequence>
<dbReference type="AlphaFoldDB" id="A0A381X3S9"/>
<dbReference type="Gene3D" id="1.25.40.880">
    <property type="entry name" value="Alkyl sulfatase, dimerisation domain"/>
    <property type="match status" value="1"/>
</dbReference>
<name>A0A381X3S9_9ZZZZ</name>
<dbReference type="Pfam" id="PF14863">
    <property type="entry name" value="Alkyl_sulf_dimr"/>
    <property type="match status" value="1"/>
</dbReference>
<dbReference type="Pfam" id="PF00753">
    <property type="entry name" value="Lactamase_B"/>
    <property type="match status" value="1"/>
</dbReference>
<dbReference type="InterPro" id="IPR029228">
    <property type="entry name" value="Alkyl_sulf_dimr"/>
</dbReference>
<dbReference type="SUPFAM" id="SSF56281">
    <property type="entry name" value="Metallo-hydrolase/oxidoreductase"/>
    <property type="match status" value="1"/>
</dbReference>
<reference evidence="2" key="1">
    <citation type="submission" date="2018-05" db="EMBL/GenBank/DDBJ databases">
        <authorList>
            <person name="Lanie J.A."/>
            <person name="Ng W.-L."/>
            <person name="Kazmierczak K.M."/>
            <person name="Andrzejewski T.M."/>
            <person name="Davidsen T.M."/>
            <person name="Wayne K.J."/>
            <person name="Tettelin H."/>
            <person name="Glass J.I."/>
            <person name="Rusch D."/>
            <person name="Podicherti R."/>
            <person name="Tsui H.-C.T."/>
            <person name="Winkler M.E."/>
        </authorList>
    </citation>
    <scope>NUCLEOTIDE SEQUENCE</scope>
</reference>